<gene>
    <name evidence="6" type="primary">lpxM</name>
    <name evidence="7" type="ORF">VIBNISOn1_820042</name>
</gene>
<dbReference type="PANTHER" id="PTHR30606:SF4">
    <property type="entry name" value="LIPID A BIOSYNTHESIS MYRISTOYLTRANSFERASE"/>
    <property type="match status" value="1"/>
</dbReference>
<protein>
    <recommendedName>
        <fullName evidence="6">Lipid A biosynthesis acyltransferase</fullName>
        <ecNumber evidence="6">2.3.1.243</ecNumber>
    </recommendedName>
    <alternativeName>
        <fullName evidence="6">Kdo(2)-lauroyl-lipid IV(A) acyltransferase</fullName>
    </alternativeName>
</protein>
<name>A0AAV2VX88_9VIBR</name>
<comment type="pathway">
    <text evidence="6">Bacterial outer membrane biogenesis; lipopolysaccharide biosynthesis.</text>
</comment>
<proteinExistence type="inferred from homology"/>
<dbReference type="GO" id="GO:0016747">
    <property type="term" value="F:acyltransferase activity, transferring groups other than amino-acyl groups"/>
    <property type="evidence" value="ECO:0007669"/>
    <property type="project" value="InterPro"/>
</dbReference>
<dbReference type="EC" id="2.3.1.243" evidence="6"/>
<dbReference type="InterPro" id="IPR011921">
    <property type="entry name" value="Lipid_A_MsbB"/>
</dbReference>
<evidence type="ECO:0000256" key="5">
    <source>
        <dbReference type="ARBA" id="ARBA00023315"/>
    </source>
</evidence>
<dbReference type="GO" id="GO:0005886">
    <property type="term" value="C:plasma membrane"/>
    <property type="evidence" value="ECO:0007669"/>
    <property type="project" value="UniProtKB-SubCell"/>
</dbReference>
<keyword evidence="5 6" id="KW-0012">Acyltransferase</keyword>
<evidence type="ECO:0000256" key="2">
    <source>
        <dbReference type="ARBA" id="ARBA00022519"/>
    </source>
</evidence>
<evidence type="ECO:0000313" key="7">
    <source>
        <dbReference type="EMBL" id="CCO49362.1"/>
    </source>
</evidence>
<evidence type="ECO:0000256" key="4">
    <source>
        <dbReference type="ARBA" id="ARBA00023136"/>
    </source>
</evidence>
<comment type="similarity">
    <text evidence="6">Belongs to the LpxL/LpxM/LpxP family. LpxM subfamily.</text>
</comment>
<keyword evidence="3 6" id="KW-0808">Transferase</keyword>
<comment type="subcellular location">
    <subcellularLocation>
        <location evidence="6">Cell inner membrane</location>
        <topology evidence="6">Single-pass membrane protein</topology>
    </subcellularLocation>
</comment>
<keyword evidence="6" id="KW-0448">Lipopolysaccharide biosynthesis</keyword>
<dbReference type="GO" id="GO:0009103">
    <property type="term" value="P:lipopolysaccharide biosynthetic process"/>
    <property type="evidence" value="ECO:0007669"/>
    <property type="project" value="UniProtKB-UniRule"/>
</dbReference>
<feature type="short sequence motif" description="HXXXXD motif" evidence="6">
    <location>
        <begin position="139"/>
        <end position="144"/>
    </location>
</feature>
<comment type="function">
    <text evidence="6">Catalyzes the transfer of an acyl chain from an acyl-[acyl-carrier-protein] (ACP) to a Kdo(2)-(acyl)-lipid IV(A) to form a Kdo(2)-lipid A.</text>
</comment>
<keyword evidence="6" id="KW-1133">Transmembrane helix</keyword>
<evidence type="ECO:0000256" key="1">
    <source>
        <dbReference type="ARBA" id="ARBA00022475"/>
    </source>
</evidence>
<dbReference type="EMBL" id="CAOF01000178">
    <property type="protein sequence ID" value="CCO49362.1"/>
    <property type="molecule type" value="Genomic_DNA"/>
</dbReference>
<dbReference type="InterPro" id="IPR004960">
    <property type="entry name" value="LipA_acyltrans"/>
</dbReference>
<dbReference type="NCBIfam" id="TIGR02208">
    <property type="entry name" value="lipid_A_msbB"/>
    <property type="match status" value="1"/>
</dbReference>
<dbReference type="Pfam" id="PF03279">
    <property type="entry name" value="Lip_A_acyltrans"/>
    <property type="match status" value="1"/>
</dbReference>
<dbReference type="GO" id="GO:0009276">
    <property type="term" value="C:Gram-negative-bacterium-type cell wall"/>
    <property type="evidence" value="ECO:0007669"/>
    <property type="project" value="InterPro"/>
</dbReference>
<dbReference type="PIRSF" id="PIRSF026649">
    <property type="entry name" value="MsbB"/>
    <property type="match status" value="1"/>
</dbReference>
<comment type="catalytic activity">
    <reaction evidence="6">
        <text>an alpha-Kdo-(2-&gt;4)-alpha-Kdo-(2-&gt;6)-(acyl)-lipid IVA + a fatty acyl-[ACP] = an alpha-Kdo-(2-&gt;4)-alpha-Kdo-(2-&gt;6)-lipid A + holo-[ACP]</text>
        <dbReference type="Rhea" id="RHEA:69400"/>
        <dbReference type="Rhea" id="RHEA-COMP:9685"/>
        <dbReference type="Rhea" id="RHEA-COMP:14125"/>
        <dbReference type="ChEBI" id="CHEBI:64479"/>
        <dbReference type="ChEBI" id="CHEBI:138651"/>
        <dbReference type="ChEBI" id="CHEBI:176430"/>
        <dbReference type="ChEBI" id="CHEBI:176431"/>
        <dbReference type="EC" id="2.3.1.243"/>
    </reaction>
</comment>
<keyword evidence="1 6" id="KW-1003">Cell membrane</keyword>
<evidence type="ECO:0000256" key="3">
    <source>
        <dbReference type="ARBA" id="ARBA00022679"/>
    </source>
</evidence>
<feature type="transmembrane region" description="Helical" evidence="6">
    <location>
        <begin position="23"/>
        <end position="39"/>
    </location>
</feature>
<evidence type="ECO:0000313" key="8">
    <source>
        <dbReference type="Proteomes" id="UP000018211"/>
    </source>
</evidence>
<reference evidence="7 8" key="1">
    <citation type="journal article" date="2013" name="ISME J.">
        <title>Comparative genomics of pathogenic lineages of Vibrio nigripulchritudo identifies virulence-associated traits.</title>
        <authorList>
            <person name="Goudenege D."/>
            <person name="Labreuche Y."/>
            <person name="Krin E."/>
            <person name="Ansquer D."/>
            <person name="Mangenot S."/>
            <person name="Calteau A."/>
            <person name="Medigue C."/>
            <person name="Mazel D."/>
            <person name="Polz M.F."/>
            <person name="Le Roux F."/>
        </authorList>
    </citation>
    <scope>NUCLEOTIDE SEQUENCE [LARGE SCALE GENOMIC DNA]</scope>
    <source>
        <strain evidence="7 8">SOn1</strain>
    </source>
</reference>
<sequence>MSDNIEKQLYDPKFQWSFLHPKYWPTWIGIGFALILAFVPHRPRDKFAAWLSRFFSKRNSGALRRAKKNIELCYPEKSEQERQALLEKMYEVAAQFFLGYAELTVRSKKYNQNRGEVFGGEHLFPRLEKGEKVIALVPHCWAIDYTGMYFSSYGHDVVIMIRPQKNPIGDWLMNVQRMRYGGRIVPRHAGIKPYLRSIKEGYMAYYLPDEDHGAENSVFVPFFGTEKATLKGFGKLAKLSRAKVVPMIPAYNAEKGKFELFILPALENFPTGDEEQDARMMNQALEELLRDRPEQYMWILNLLRTRPDGTELY</sequence>
<dbReference type="AlphaFoldDB" id="A0AAV2VX88"/>
<keyword evidence="2 6" id="KW-0997">Cell inner membrane</keyword>
<comment type="caution">
    <text evidence="7">The sequence shown here is derived from an EMBL/GenBank/DDBJ whole genome shotgun (WGS) entry which is preliminary data.</text>
</comment>
<dbReference type="GO" id="GO:0036104">
    <property type="term" value="P:Kdo2-lipid A biosynthetic process"/>
    <property type="evidence" value="ECO:0007669"/>
    <property type="project" value="UniProtKB-UniRule"/>
</dbReference>
<keyword evidence="6" id="KW-0812">Transmembrane</keyword>
<organism evidence="7 8">
    <name type="scientific">Vibrio nigripulchritudo SOn1</name>
    <dbReference type="NCBI Taxonomy" id="1238450"/>
    <lineage>
        <taxon>Bacteria</taxon>
        <taxon>Pseudomonadati</taxon>
        <taxon>Pseudomonadota</taxon>
        <taxon>Gammaproteobacteria</taxon>
        <taxon>Vibrionales</taxon>
        <taxon>Vibrionaceae</taxon>
        <taxon>Vibrio</taxon>
    </lineage>
</organism>
<dbReference type="RefSeq" id="WP_022613508.1">
    <property type="nucleotide sequence ID" value="NZ_LK391965.1"/>
</dbReference>
<dbReference type="CDD" id="cd07984">
    <property type="entry name" value="LPLAT_LABLAT-like"/>
    <property type="match status" value="1"/>
</dbReference>
<dbReference type="HAMAP" id="MF_01944">
    <property type="entry name" value="Lipid_A_LpxM"/>
    <property type="match status" value="1"/>
</dbReference>
<dbReference type="PANTHER" id="PTHR30606">
    <property type="entry name" value="LIPID A BIOSYNTHESIS LAUROYL ACYLTRANSFERASE"/>
    <property type="match status" value="1"/>
</dbReference>
<comment type="pathway">
    <text evidence="6">Glycolipid biosynthesis; KDO(2)-lipid A biosynthesis; KDO(2)-lipid A from CMP-3-deoxy-D-manno-octulosonate and lipid IV(A): step 4/4.</text>
</comment>
<evidence type="ECO:0000256" key="6">
    <source>
        <dbReference type="HAMAP-Rule" id="MF_01944"/>
    </source>
</evidence>
<dbReference type="Proteomes" id="UP000018211">
    <property type="component" value="Unassembled WGS sequence"/>
</dbReference>
<dbReference type="NCBIfam" id="NF006507">
    <property type="entry name" value="PRK08943.1"/>
    <property type="match status" value="1"/>
</dbReference>
<accession>A0AAV2VX88</accession>
<keyword evidence="4 6" id="KW-0472">Membrane</keyword>